<dbReference type="Proteomes" id="UP000663760">
    <property type="component" value="Chromosome 4"/>
</dbReference>
<dbReference type="PROSITE" id="PS00503">
    <property type="entry name" value="PECTINESTERASE_2"/>
    <property type="match status" value="1"/>
</dbReference>
<name>A0A7I8KB54_SPIIN</name>
<feature type="chain" id="PRO_5029946806" description="Pectinesterase" evidence="7">
    <location>
        <begin position="22"/>
        <end position="516"/>
    </location>
</feature>
<dbReference type="InterPro" id="IPR033131">
    <property type="entry name" value="Pectinesterase_Asp_AS"/>
</dbReference>
<dbReference type="PANTHER" id="PTHR31707">
    <property type="entry name" value="PECTINESTERASE"/>
    <property type="match status" value="1"/>
</dbReference>
<accession>A0A7I8KB54</accession>
<reference evidence="9" key="1">
    <citation type="submission" date="2020-02" db="EMBL/GenBank/DDBJ databases">
        <authorList>
            <person name="Scholz U."/>
            <person name="Mascher M."/>
            <person name="Fiebig A."/>
        </authorList>
    </citation>
    <scope>NUCLEOTIDE SEQUENCE</scope>
</reference>
<protein>
    <recommendedName>
        <fullName evidence="7">Pectinesterase</fullName>
        <ecNumber evidence="7">3.1.1.11</ecNumber>
    </recommendedName>
</protein>
<proteinExistence type="inferred from homology"/>
<dbReference type="SMART" id="SM00856">
    <property type="entry name" value="PMEI"/>
    <property type="match status" value="1"/>
</dbReference>
<feature type="signal peptide" evidence="7">
    <location>
        <begin position="1"/>
        <end position="21"/>
    </location>
</feature>
<feature type="domain" description="Pectinesterase inhibitor" evidence="8">
    <location>
        <begin position="7"/>
        <end position="151"/>
    </location>
</feature>
<sequence length="516" mass="55525">MAPQPVLILLLFSSLCSSATAGDTSAAHSSAFVSTLRTALDEISAVQSLLSTLPGLLLGGHSRLSYAVQDCTELLSLSADELQFTLSASSSTASSSTAARRRSDLQSWLSAAVGNQITCAEGIEGTNQFVGNLVAGGLATVTSLVHQLLSQIPATAVAAEGEVNGRRNRKLLVENGKFPAWMAAAERRLLQAPPSSLQPDAVVAADGTGDYSTVAEAVEAAPEKSERRFIIYVKTGLYYENVEINRNKWNIVLVGDGIGATIISGSRNFVDGWTTFRTATLAVSGKGFIMRDLTVENTAGPEKHQAVALRTDSDLSAYFSAEIAGYQDTLYAHSLRQFFRECRISGTIDFIFGNAAAVFQNCNITARRPLPHQKNSVTAHGRKYPDQNTGFSIHACNIIFEEEDTTVPAAAPPPATYLGRPWKEYSRTVVMQSYLGEGIREEGWLPWAGDFALNTLYYGEYMNTGPASAVVGRVQWPGFHVITDRQVASNFTVGTFIDGDVWLPATGVRYTAGLIE</sequence>
<dbReference type="GO" id="GO:0042545">
    <property type="term" value="P:cell wall modification"/>
    <property type="evidence" value="ECO:0007669"/>
    <property type="project" value="UniProtKB-UniRule"/>
</dbReference>
<dbReference type="AlphaFoldDB" id="A0A7I8KB54"/>
<dbReference type="SUPFAM" id="SSF51126">
    <property type="entry name" value="Pectin lyase-like"/>
    <property type="match status" value="1"/>
</dbReference>
<comment type="similarity">
    <text evidence="3">In the C-terminal section; belongs to the pectinesterase family.</text>
</comment>
<evidence type="ECO:0000256" key="1">
    <source>
        <dbReference type="ARBA" id="ARBA00005184"/>
    </source>
</evidence>
<dbReference type="UniPathway" id="UPA00545">
    <property type="reaction ID" value="UER00823"/>
</dbReference>
<dbReference type="Pfam" id="PF04043">
    <property type="entry name" value="PMEI"/>
    <property type="match status" value="1"/>
</dbReference>
<dbReference type="InterPro" id="IPR000070">
    <property type="entry name" value="Pectinesterase_cat"/>
</dbReference>
<comment type="catalytic activity">
    <reaction evidence="7">
        <text>[(1-&gt;4)-alpha-D-galacturonosyl methyl ester](n) + n H2O = [(1-&gt;4)-alpha-D-galacturonosyl](n) + n methanol + n H(+)</text>
        <dbReference type="Rhea" id="RHEA:22380"/>
        <dbReference type="Rhea" id="RHEA-COMP:14570"/>
        <dbReference type="Rhea" id="RHEA-COMP:14573"/>
        <dbReference type="ChEBI" id="CHEBI:15377"/>
        <dbReference type="ChEBI" id="CHEBI:15378"/>
        <dbReference type="ChEBI" id="CHEBI:17790"/>
        <dbReference type="ChEBI" id="CHEBI:140522"/>
        <dbReference type="ChEBI" id="CHEBI:140523"/>
        <dbReference type="EC" id="3.1.1.11"/>
    </reaction>
</comment>
<keyword evidence="5 7" id="KW-0063">Aspartyl esterase</keyword>
<keyword evidence="4 7" id="KW-0378">Hydrolase</keyword>
<dbReference type="InterPro" id="IPR012334">
    <property type="entry name" value="Pectin_lyas_fold"/>
</dbReference>
<evidence type="ECO:0000256" key="7">
    <source>
        <dbReference type="RuleBase" id="RU000589"/>
    </source>
</evidence>
<dbReference type="SUPFAM" id="SSF101148">
    <property type="entry name" value="Plant invertase/pectin methylesterase inhibitor"/>
    <property type="match status" value="1"/>
</dbReference>
<dbReference type="GO" id="GO:0030599">
    <property type="term" value="F:pectinesterase activity"/>
    <property type="evidence" value="ECO:0007669"/>
    <property type="project" value="UniProtKB-UniRule"/>
</dbReference>
<comment type="pathway">
    <text evidence="1 7">Glycan metabolism; pectin degradation; 2-dehydro-3-deoxy-D-gluconate from pectin: step 1/5.</text>
</comment>
<comment type="similarity">
    <text evidence="2">In the N-terminal section; belongs to the PMEI family.</text>
</comment>
<evidence type="ECO:0000256" key="4">
    <source>
        <dbReference type="ARBA" id="ARBA00022801"/>
    </source>
</evidence>
<dbReference type="Pfam" id="PF01095">
    <property type="entry name" value="Pectinesterase"/>
    <property type="match status" value="1"/>
</dbReference>
<keyword evidence="7" id="KW-0732">Signal</keyword>
<dbReference type="OrthoDB" id="2019149at2759"/>
<feature type="active site" evidence="6">
    <location>
        <position position="349"/>
    </location>
</feature>
<organism evidence="9 10">
    <name type="scientific">Spirodela intermedia</name>
    <name type="common">Intermediate duckweed</name>
    <dbReference type="NCBI Taxonomy" id="51605"/>
    <lineage>
        <taxon>Eukaryota</taxon>
        <taxon>Viridiplantae</taxon>
        <taxon>Streptophyta</taxon>
        <taxon>Embryophyta</taxon>
        <taxon>Tracheophyta</taxon>
        <taxon>Spermatophyta</taxon>
        <taxon>Magnoliopsida</taxon>
        <taxon>Liliopsida</taxon>
        <taxon>Araceae</taxon>
        <taxon>Lemnoideae</taxon>
        <taxon>Spirodela</taxon>
    </lineage>
</organism>
<evidence type="ECO:0000256" key="3">
    <source>
        <dbReference type="ARBA" id="ARBA00007786"/>
    </source>
</evidence>
<dbReference type="GO" id="GO:0004857">
    <property type="term" value="F:enzyme inhibitor activity"/>
    <property type="evidence" value="ECO:0007669"/>
    <property type="project" value="InterPro"/>
</dbReference>
<dbReference type="EMBL" id="LR746267">
    <property type="protein sequence ID" value="CAA7395000.1"/>
    <property type="molecule type" value="Genomic_DNA"/>
</dbReference>
<evidence type="ECO:0000313" key="9">
    <source>
        <dbReference type="EMBL" id="CAA7395000.1"/>
    </source>
</evidence>
<dbReference type="Gene3D" id="2.160.20.10">
    <property type="entry name" value="Single-stranded right-handed beta-helix, Pectin lyase-like"/>
    <property type="match status" value="1"/>
</dbReference>
<evidence type="ECO:0000256" key="6">
    <source>
        <dbReference type="PROSITE-ProRule" id="PRU10040"/>
    </source>
</evidence>
<dbReference type="InterPro" id="IPR011050">
    <property type="entry name" value="Pectin_lyase_fold/virulence"/>
</dbReference>
<keyword evidence="10" id="KW-1185">Reference proteome</keyword>
<evidence type="ECO:0000313" key="10">
    <source>
        <dbReference type="Proteomes" id="UP000663760"/>
    </source>
</evidence>
<gene>
    <name evidence="9" type="ORF">SI8410_04005661</name>
</gene>
<evidence type="ECO:0000256" key="5">
    <source>
        <dbReference type="ARBA" id="ARBA00023085"/>
    </source>
</evidence>
<evidence type="ECO:0000259" key="8">
    <source>
        <dbReference type="SMART" id="SM00856"/>
    </source>
</evidence>
<dbReference type="EC" id="3.1.1.11" evidence="7"/>
<dbReference type="Gene3D" id="1.20.140.40">
    <property type="entry name" value="Invertase/pectin methylesterase inhibitor family protein"/>
    <property type="match status" value="1"/>
</dbReference>
<dbReference type="FunFam" id="2.160.20.10:FF:000001">
    <property type="entry name" value="Pectinesterase"/>
    <property type="match status" value="1"/>
</dbReference>
<dbReference type="InterPro" id="IPR006501">
    <property type="entry name" value="Pectinesterase_inhib_dom"/>
</dbReference>
<dbReference type="GO" id="GO:0045490">
    <property type="term" value="P:pectin catabolic process"/>
    <property type="evidence" value="ECO:0007669"/>
    <property type="project" value="UniProtKB-UniRule"/>
</dbReference>
<dbReference type="InterPro" id="IPR035513">
    <property type="entry name" value="Invertase/methylesterase_inhib"/>
</dbReference>
<evidence type="ECO:0000256" key="2">
    <source>
        <dbReference type="ARBA" id="ARBA00006027"/>
    </source>
</evidence>